<dbReference type="SUPFAM" id="SSF63380">
    <property type="entry name" value="Riboflavin synthase domain-like"/>
    <property type="match status" value="1"/>
</dbReference>
<dbReference type="EMBL" id="JAYKXP010000005">
    <property type="protein sequence ID" value="KAK7058566.1"/>
    <property type="molecule type" value="Genomic_DNA"/>
</dbReference>
<evidence type="ECO:0000256" key="3">
    <source>
        <dbReference type="ARBA" id="ARBA00012668"/>
    </source>
</evidence>
<protein>
    <recommendedName>
        <fullName evidence="3">ferric-chelate reductase (NADPH)</fullName>
        <ecNumber evidence="3">1.16.1.9</ecNumber>
    </recommendedName>
</protein>
<dbReference type="InterPro" id="IPR051410">
    <property type="entry name" value="Ferric/Cupric_Reductase"/>
</dbReference>
<comment type="catalytic activity">
    <reaction evidence="12">
        <text>2 a Fe(II)-siderophore + NADP(+) + H(+) = 2 a Fe(III)-siderophore + NADPH</text>
        <dbReference type="Rhea" id="RHEA:28795"/>
        <dbReference type="Rhea" id="RHEA-COMP:11342"/>
        <dbReference type="Rhea" id="RHEA-COMP:11344"/>
        <dbReference type="ChEBI" id="CHEBI:15378"/>
        <dbReference type="ChEBI" id="CHEBI:29033"/>
        <dbReference type="ChEBI" id="CHEBI:29034"/>
        <dbReference type="ChEBI" id="CHEBI:57783"/>
        <dbReference type="ChEBI" id="CHEBI:58349"/>
        <dbReference type="EC" id="1.16.1.9"/>
    </reaction>
</comment>
<dbReference type="Gene3D" id="2.40.30.10">
    <property type="entry name" value="Translation factors"/>
    <property type="match status" value="1"/>
</dbReference>
<keyword evidence="4" id="KW-0813">Transport</keyword>
<comment type="similarity">
    <text evidence="2">Belongs to the ferric reductase (FRE) family.</text>
</comment>
<keyword evidence="9" id="KW-0560">Oxidoreductase</keyword>
<feature type="transmembrane region" description="Helical" evidence="14">
    <location>
        <begin position="158"/>
        <end position="182"/>
    </location>
</feature>
<evidence type="ECO:0000256" key="9">
    <source>
        <dbReference type="ARBA" id="ARBA00023002"/>
    </source>
</evidence>
<feature type="transmembrane region" description="Helical" evidence="14">
    <location>
        <begin position="229"/>
        <end position="250"/>
    </location>
</feature>
<evidence type="ECO:0000256" key="4">
    <source>
        <dbReference type="ARBA" id="ARBA00022448"/>
    </source>
</evidence>
<dbReference type="Pfam" id="PF08030">
    <property type="entry name" value="NAD_binding_6"/>
    <property type="match status" value="1"/>
</dbReference>
<evidence type="ECO:0000256" key="5">
    <source>
        <dbReference type="ARBA" id="ARBA00022475"/>
    </source>
</evidence>
<sequence>MGLIWLRTPTTWHSTRVDRANAFNYSAMTPEEATMITAKFTFWYEADWDYGHPTVIFFCVAIALAIILRVIFALRNGKTSARTQVNLVDRGAAFVRYTVARQYRIPRFHWYSPPLAAIIAVSSIFIFTMGLMLGPRPYYWPNVHVMGHSPPIATRSGWLSIAIMPFMIAFATKVNWIGALAGTSHEKLQVFHRWTALIMYITSLVHTFPFIVQSIQLGEMEANWSTTPWYWSGVAALVPQTYLVFLSWGIFRNKYYETFKKLHFIAAGIFMAALFVHCNFRLTSWDYFAATAAIWFTVLCFRHFRTIYNTGLLGVPATLEALPDGMMKLTVQTPSRVKWTPGQHVLVRVLNSGIHAFSSHPFTVSSLHEDGHLELVFKVHGGITLKLASMVSGKPSRSVRVAIDGPYGGVPSLKGYDHVYLLAGGAGITLTLPLLKQLIRDGASGVDFLLAVKRRETAAWLQESLAGAKAAGVTTHVHVTGSSEQGGPEHLKTDEEGSPSSSVQDLKHPEDVVLGRPDLPAIVHKAVKSHKGRIAIIACGPESFLYDVRNTVAECQLVLADGYGTCTDLFLHTENYSW</sequence>
<name>A0AAW0E0P6_9AGAR</name>
<keyword evidence="7" id="KW-0249">Electron transport</keyword>
<evidence type="ECO:0000313" key="17">
    <source>
        <dbReference type="Proteomes" id="UP001383192"/>
    </source>
</evidence>
<dbReference type="InterPro" id="IPR013112">
    <property type="entry name" value="FAD-bd_8"/>
</dbReference>
<comment type="subcellular location">
    <subcellularLocation>
        <location evidence="1">Cell membrane</location>
        <topology evidence="1">Multi-pass membrane protein</topology>
    </subcellularLocation>
</comment>
<dbReference type="SFLD" id="SFLDG01168">
    <property type="entry name" value="Ferric_reductase_subgroup_(FRE"/>
    <property type="match status" value="1"/>
</dbReference>
<feature type="transmembrane region" description="Helical" evidence="14">
    <location>
        <begin position="110"/>
        <end position="133"/>
    </location>
</feature>
<dbReference type="GO" id="GO:0015677">
    <property type="term" value="P:copper ion import"/>
    <property type="evidence" value="ECO:0007669"/>
    <property type="project" value="TreeGrafter"/>
</dbReference>
<dbReference type="SUPFAM" id="SSF52343">
    <property type="entry name" value="Ferredoxin reductase-like, C-terminal NADP-linked domain"/>
    <property type="match status" value="1"/>
</dbReference>
<evidence type="ECO:0000256" key="8">
    <source>
        <dbReference type="ARBA" id="ARBA00022989"/>
    </source>
</evidence>
<keyword evidence="10" id="KW-0406">Ion transport</keyword>
<feature type="domain" description="FAD-binding FR-type" evidence="15">
    <location>
        <begin position="299"/>
        <end position="413"/>
    </location>
</feature>
<dbReference type="InterPro" id="IPR039261">
    <property type="entry name" value="FNR_nucleotide-bd"/>
</dbReference>
<dbReference type="Pfam" id="PF01794">
    <property type="entry name" value="Ferric_reduct"/>
    <property type="match status" value="1"/>
</dbReference>
<keyword evidence="6 14" id="KW-0812">Transmembrane</keyword>
<dbReference type="GO" id="GO:0052851">
    <property type="term" value="F:ferric-chelate reductase (NADPH) activity"/>
    <property type="evidence" value="ECO:0007669"/>
    <property type="project" value="UniProtKB-EC"/>
</dbReference>
<evidence type="ECO:0000256" key="6">
    <source>
        <dbReference type="ARBA" id="ARBA00022692"/>
    </source>
</evidence>
<dbReference type="InterPro" id="IPR017938">
    <property type="entry name" value="Riboflavin_synthase-like_b-brl"/>
</dbReference>
<evidence type="ECO:0000256" key="14">
    <source>
        <dbReference type="SAM" id="Phobius"/>
    </source>
</evidence>
<reference evidence="16 17" key="1">
    <citation type="submission" date="2024-01" db="EMBL/GenBank/DDBJ databases">
        <title>A draft genome for a cacao thread blight-causing isolate of Paramarasmius palmivorus.</title>
        <authorList>
            <person name="Baruah I.K."/>
            <person name="Bukari Y."/>
            <person name="Amoako-Attah I."/>
            <person name="Meinhardt L.W."/>
            <person name="Bailey B.A."/>
            <person name="Cohen S.P."/>
        </authorList>
    </citation>
    <scope>NUCLEOTIDE SEQUENCE [LARGE SCALE GENOMIC DNA]</scope>
    <source>
        <strain evidence="16 17">GH-12</strain>
    </source>
</reference>
<dbReference type="Proteomes" id="UP001383192">
    <property type="component" value="Unassembled WGS sequence"/>
</dbReference>
<dbReference type="Pfam" id="PF08022">
    <property type="entry name" value="FAD_binding_8"/>
    <property type="match status" value="1"/>
</dbReference>
<comment type="caution">
    <text evidence="16">The sequence shown here is derived from an EMBL/GenBank/DDBJ whole genome shotgun (WGS) entry which is preliminary data.</text>
</comment>
<proteinExistence type="inferred from homology"/>
<dbReference type="GO" id="GO:0005886">
    <property type="term" value="C:plasma membrane"/>
    <property type="evidence" value="ECO:0007669"/>
    <property type="project" value="UniProtKB-SubCell"/>
</dbReference>
<evidence type="ECO:0000256" key="11">
    <source>
        <dbReference type="ARBA" id="ARBA00023136"/>
    </source>
</evidence>
<accession>A0AAW0E0P6</accession>
<dbReference type="InterPro" id="IPR013130">
    <property type="entry name" value="Fe3_Rdtase_TM_dom"/>
</dbReference>
<dbReference type="InterPro" id="IPR013121">
    <property type="entry name" value="Fe_red_NAD-bd_6"/>
</dbReference>
<dbReference type="SFLD" id="SFLDS00052">
    <property type="entry name" value="Ferric_Reductase_Domain"/>
    <property type="match status" value="1"/>
</dbReference>
<evidence type="ECO:0000256" key="13">
    <source>
        <dbReference type="SAM" id="MobiDB-lite"/>
    </source>
</evidence>
<evidence type="ECO:0000256" key="12">
    <source>
        <dbReference type="ARBA" id="ARBA00048483"/>
    </source>
</evidence>
<keyword evidence="5" id="KW-1003">Cell membrane</keyword>
<dbReference type="GO" id="GO:0006879">
    <property type="term" value="P:intracellular iron ion homeostasis"/>
    <property type="evidence" value="ECO:0007669"/>
    <property type="project" value="TreeGrafter"/>
</dbReference>
<evidence type="ECO:0000256" key="2">
    <source>
        <dbReference type="ARBA" id="ARBA00006278"/>
    </source>
</evidence>
<keyword evidence="8 14" id="KW-1133">Transmembrane helix</keyword>
<dbReference type="PANTHER" id="PTHR32361:SF23">
    <property type="entry name" value="FERRIC-CHELATE REDUCTASE"/>
    <property type="match status" value="1"/>
</dbReference>
<evidence type="ECO:0000256" key="7">
    <source>
        <dbReference type="ARBA" id="ARBA00022982"/>
    </source>
</evidence>
<evidence type="ECO:0000313" key="16">
    <source>
        <dbReference type="EMBL" id="KAK7058566.1"/>
    </source>
</evidence>
<gene>
    <name evidence="16" type="ORF">VNI00_002202</name>
</gene>
<keyword evidence="11 14" id="KW-0472">Membrane</keyword>
<keyword evidence="17" id="KW-1185">Reference proteome</keyword>
<evidence type="ECO:0000256" key="1">
    <source>
        <dbReference type="ARBA" id="ARBA00004651"/>
    </source>
</evidence>
<feature type="transmembrane region" description="Helical" evidence="14">
    <location>
        <begin position="50"/>
        <end position="72"/>
    </location>
</feature>
<organism evidence="16 17">
    <name type="scientific">Paramarasmius palmivorus</name>
    <dbReference type="NCBI Taxonomy" id="297713"/>
    <lineage>
        <taxon>Eukaryota</taxon>
        <taxon>Fungi</taxon>
        <taxon>Dikarya</taxon>
        <taxon>Basidiomycota</taxon>
        <taxon>Agaricomycotina</taxon>
        <taxon>Agaricomycetes</taxon>
        <taxon>Agaricomycetidae</taxon>
        <taxon>Agaricales</taxon>
        <taxon>Marasmiineae</taxon>
        <taxon>Marasmiaceae</taxon>
        <taxon>Paramarasmius</taxon>
    </lineage>
</organism>
<dbReference type="AlphaFoldDB" id="A0AAW0E0P6"/>
<dbReference type="InterPro" id="IPR017927">
    <property type="entry name" value="FAD-bd_FR_type"/>
</dbReference>
<feature type="transmembrane region" description="Helical" evidence="14">
    <location>
        <begin position="262"/>
        <end position="282"/>
    </location>
</feature>
<dbReference type="Gene3D" id="3.40.50.80">
    <property type="entry name" value="Nucleotide-binding domain of ferredoxin-NADP reductase (FNR) module"/>
    <property type="match status" value="1"/>
</dbReference>
<evidence type="ECO:0000256" key="10">
    <source>
        <dbReference type="ARBA" id="ARBA00023065"/>
    </source>
</evidence>
<feature type="transmembrane region" description="Helical" evidence="14">
    <location>
        <begin position="194"/>
        <end position="217"/>
    </location>
</feature>
<dbReference type="CDD" id="cd06186">
    <property type="entry name" value="NOX_Duox_like_FAD_NADP"/>
    <property type="match status" value="1"/>
</dbReference>
<dbReference type="PANTHER" id="PTHR32361">
    <property type="entry name" value="FERRIC/CUPRIC REDUCTASE TRANSMEMBRANE COMPONENT"/>
    <property type="match status" value="1"/>
</dbReference>
<evidence type="ECO:0000259" key="15">
    <source>
        <dbReference type="PROSITE" id="PS51384"/>
    </source>
</evidence>
<dbReference type="EC" id="1.16.1.9" evidence="3"/>
<dbReference type="GO" id="GO:0006826">
    <property type="term" value="P:iron ion transport"/>
    <property type="evidence" value="ECO:0007669"/>
    <property type="project" value="TreeGrafter"/>
</dbReference>
<feature type="region of interest" description="Disordered" evidence="13">
    <location>
        <begin position="479"/>
        <end position="508"/>
    </location>
</feature>
<dbReference type="PROSITE" id="PS51384">
    <property type="entry name" value="FAD_FR"/>
    <property type="match status" value="1"/>
</dbReference>